<dbReference type="EMBL" id="AESD01000088">
    <property type="protein sequence ID" value="EHJ14793.1"/>
    <property type="molecule type" value="Genomic_DNA"/>
</dbReference>
<name>G5IZ37_CROWT</name>
<dbReference type="Proteomes" id="UP000003477">
    <property type="component" value="Unassembled WGS sequence"/>
</dbReference>
<dbReference type="PATRIC" id="fig|423471.3.peg.488"/>
<evidence type="ECO:0000313" key="1">
    <source>
        <dbReference type="EMBL" id="EHJ14793.1"/>
    </source>
</evidence>
<evidence type="ECO:0000313" key="2">
    <source>
        <dbReference type="Proteomes" id="UP000003477"/>
    </source>
</evidence>
<dbReference type="AlphaFoldDB" id="G5IZ37"/>
<proteinExistence type="predicted"/>
<dbReference type="RefSeq" id="WP_007303588.1">
    <property type="nucleotide sequence ID" value="NZ_AESD01000088.1"/>
</dbReference>
<sequence>MPNYHPDTHNSHNIEIREKVIAEVEQTPEEYLPNLLEMIRLFRESVTLKSAEESFRQGWYEAITDNTIPVSQLWDGIDAE</sequence>
<gene>
    <name evidence="1" type="ORF">CWATWH0003_0532</name>
</gene>
<reference evidence="1 2" key="1">
    <citation type="journal article" date="2011" name="Front. Microbiol.">
        <title>Two Strains of Crocosphaera watsonii with Highly Conserved Genomes are Distinguished by Strain-Specific Features.</title>
        <authorList>
            <person name="Bench S.R."/>
            <person name="Ilikchyan I.N."/>
            <person name="Tripp H.J."/>
            <person name="Zehr J.P."/>
        </authorList>
    </citation>
    <scope>NUCLEOTIDE SEQUENCE [LARGE SCALE GENOMIC DNA]</scope>
    <source>
        <strain evidence="1 2">WH 0003</strain>
    </source>
</reference>
<accession>G5IZ37</accession>
<comment type="caution">
    <text evidence="1">The sequence shown here is derived from an EMBL/GenBank/DDBJ whole genome shotgun (WGS) entry which is preliminary data.</text>
</comment>
<protein>
    <submittedName>
        <fullName evidence="1">Uncharacterized protein</fullName>
    </submittedName>
</protein>
<organism evidence="1 2">
    <name type="scientific">Crocosphaera watsonii WH 0003</name>
    <dbReference type="NCBI Taxonomy" id="423471"/>
    <lineage>
        <taxon>Bacteria</taxon>
        <taxon>Bacillati</taxon>
        <taxon>Cyanobacteriota</taxon>
        <taxon>Cyanophyceae</taxon>
        <taxon>Oscillatoriophycideae</taxon>
        <taxon>Chroococcales</taxon>
        <taxon>Aphanothecaceae</taxon>
        <taxon>Crocosphaera</taxon>
    </lineage>
</organism>
<dbReference type="GeneID" id="88764451"/>